<dbReference type="EMBL" id="ATLV01022316">
    <property type="status" value="NOT_ANNOTATED_CDS"/>
    <property type="molecule type" value="Genomic_DNA"/>
</dbReference>
<dbReference type="VEuPathDB" id="VectorBase:ASIC015417"/>
<reference evidence="3" key="2">
    <citation type="submission" date="2020-05" db="UniProtKB">
        <authorList>
            <consortium name="EnsemblMetazoa"/>
        </authorList>
    </citation>
    <scope>IDENTIFICATION</scope>
</reference>
<dbReference type="Proteomes" id="UP000030765">
    <property type="component" value="Unassembled WGS sequence"/>
</dbReference>
<reference evidence="2 4" key="1">
    <citation type="journal article" date="2014" name="BMC Genomics">
        <title>Genome sequence of Anopheles sinensis provides insight into genetics basis of mosquito competence for malaria parasites.</title>
        <authorList>
            <person name="Zhou D."/>
            <person name="Zhang D."/>
            <person name="Ding G."/>
            <person name="Shi L."/>
            <person name="Hou Q."/>
            <person name="Ye Y."/>
            <person name="Xu Y."/>
            <person name="Zhou H."/>
            <person name="Xiong C."/>
            <person name="Li S."/>
            <person name="Yu J."/>
            <person name="Hong S."/>
            <person name="Yu X."/>
            <person name="Zou P."/>
            <person name="Chen C."/>
            <person name="Chang X."/>
            <person name="Wang W."/>
            <person name="Lv Y."/>
            <person name="Sun Y."/>
            <person name="Ma L."/>
            <person name="Shen B."/>
            <person name="Zhu C."/>
        </authorList>
    </citation>
    <scope>NUCLEOTIDE SEQUENCE [LARGE SCALE GENOMIC DNA]</scope>
</reference>
<evidence type="ECO:0000313" key="2">
    <source>
        <dbReference type="EMBL" id="KFB47467.1"/>
    </source>
</evidence>
<name>A0A084WB73_ANOSI</name>
<feature type="compositionally biased region" description="Basic and acidic residues" evidence="1">
    <location>
        <begin position="24"/>
        <end position="47"/>
    </location>
</feature>
<organism evidence="2">
    <name type="scientific">Anopheles sinensis</name>
    <name type="common">Mosquito</name>
    <dbReference type="NCBI Taxonomy" id="74873"/>
    <lineage>
        <taxon>Eukaryota</taxon>
        <taxon>Metazoa</taxon>
        <taxon>Ecdysozoa</taxon>
        <taxon>Arthropoda</taxon>
        <taxon>Hexapoda</taxon>
        <taxon>Insecta</taxon>
        <taxon>Pterygota</taxon>
        <taxon>Neoptera</taxon>
        <taxon>Endopterygota</taxon>
        <taxon>Diptera</taxon>
        <taxon>Nematocera</taxon>
        <taxon>Culicoidea</taxon>
        <taxon>Culicidae</taxon>
        <taxon>Anophelinae</taxon>
        <taxon>Anopheles</taxon>
    </lineage>
</organism>
<proteinExistence type="predicted"/>
<evidence type="ECO:0000256" key="1">
    <source>
        <dbReference type="SAM" id="MobiDB-lite"/>
    </source>
</evidence>
<gene>
    <name evidence="2" type="ORF">ZHAS_00015417</name>
</gene>
<feature type="region of interest" description="Disordered" evidence="1">
    <location>
        <begin position="16"/>
        <end position="61"/>
    </location>
</feature>
<sequence>MHKCEGGLFILIDGVNDHGTGGRQGHEGRPDSKIFEQRHTETEPEKKRLSKKRRLEGNVRV</sequence>
<dbReference type="AlphaFoldDB" id="A0A084WB73"/>
<protein>
    <submittedName>
        <fullName evidence="2 3">Uncharacterized protein</fullName>
    </submittedName>
</protein>
<dbReference type="EMBL" id="KE525331">
    <property type="protein sequence ID" value="KFB47467.1"/>
    <property type="molecule type" value="Genomic_DNA"/>
</dbReference>
<dbReference type="EnsemblMetazoa" id="ASIC015417-RA">
    <property type="protein sequence ID" value="ASIC015417-PA"/>
    <property type="gene ID" value="ASIC015417"/>
</dbReference>
<evidence type="ECO:0000313" key="3">
    <source>
        <dbReference type="EnsemblMetazoa" id="ASIC015417-PA"/>
    </source>
</evidence>
<keyword evidence="4" id="KW-1185">Reference proteome</keyword>
<accession>A0A084WB73</accession>
<evidence type="ECO:0000313" key="4">
    <source>
        <dbReference type="Proteomes" id="UP000030765"/>
    </source>
</evidence>